<comment type="caution">
    <text evidence="1">The sequence shown here is derived from an EMBL/GenBank/DDBJ whole genome shotgun (WGS) entry which is preliminary data.</text>
</comment>
<dbReference type="EMBL" id="AEMG01000029">
    <property type="protein sequence ID" value="EFW90097.1"/>
    <property type="molecule type" value="Genomic_DNA"/>
</dbReference>
<dbReference type="RefSeq" id="WP_007983208.1">
    <property type="nucleotide sequence ID" value="NZ_AEMG01000029.1"/>
</dbReference>
<sequence>MSLFGLTLLGMYGLVLSAAPVLAAVVAAFTILPAISVVGPYVVVRVVTLGLERGRDARQPIRSITGLSTDAESRRIDD</sequence>
<dbReference type="PATRIC" id="fig|797209.4.peg.4103"/>
<name>E7QZH6_HALPU</name>
<protein>
    <submittedName>
        <fullName evidence="1">Uncharacterized protein</fullName>
    </submittedName>
</protein>
<dbReference type="Proteomes" id="UP000003751">
    <property type="component" value="Unassembled WGS sequence"/>
</dbReference>
<dbReference type="AlphaFoldDB" id="E7QZH6"/>
<reference evidence="1 2" key="1">
    <citation type="journal article" date="2014" name="ISME J.">
        <title>Trehalose/2-sulfotrehalose biosynthesis and glycine-betaine uptake are widely spread mechanisms for osmoadaptation in the Halobacteriales.</title>
        <authorList>
            <person name="Youssef N.H."/>
            <person name="Savage-Ashlock K.N."/>
            <person name="McCully A.L."/>
            <person name="Luedtke B."/>
            <person name="Shaw E.I."/>
            <person name="Hoff W.D."/>
            <person name="Elshahed M.S."/>
        </authorList>
    </citation>
    <scope>NUCLEOTIDE SEQUENCE [LARGE SCALE GENOMIC DNA]</scope>
    <source>
        <strain evidence="1 2">DX253</strain>
    </source>
</reference>
<gene>
    <name evidence="1" type="ORF">ZOD2009_20927</name>
</gene>
<evidence type="ECO:0000313" key="2">
    <source>
        <dbReference type="Proteomes" id="UP000003751"/>
    </source>
</evidence>
<proteinExistence type="predicted"/>
<organism evidence="1 2">
    <name type="scientific">Haladaptatus paucihalophilus DX253</name>
    <dbReference type="NCBI Taxonomy" id="797209"/>
    <lineage>
        <taxon>Archaea</taxon>
        <taxon>Methanobacteriati</taxon>
        <taxon>Methanobacteriota</taxon>
        <taxon>Stenosarchaea group</taxon>
        <taxon>Halobacteria</taxon>
        <taxon>Halobacteriales</taxon>
        <taxon>Haladaptataceae</taxon>
        <taxon>Haladaptatus</taxon>
    </lineage>
</organism>
<evidence type="ECO:0000313" key="1">
    <source>
        <dbReference type="EMBL" id="EFW90097.1"/>
    </source>
</evidence>
<accession>E7QZH6</accession>